<name>A0A5C6DWI1_9BACT</name>
<gene>
    <name evidence="1" type="ORF">Poly41_19270</name>
</gene>
<comment type="caution">
    <text evidence="1">The sequence shown here is derived from an EMBL/GenBank/DDBJ whole genome shotgun (WGS) entry which is preliminary data.</text>
</comment>
<protein>
    <recommendedName>
        <fullName evidence="3">Prenyltransferase and squalene oxidase repeat protein</fullName>
    </recommendedName>
</protein>
<dbReference type="Proteomes" id="UP000319143">
    <property type="component" value="Unassembled WGS sequence"/>
</dbReference>
<accession>A0A5C6DWI1</accession>
<reference evidence="1 2" key="1">
    <citation type="submission" date="2019-02" db="EMBL/GenBank/DDBJ databases">
        <title>Deep-cultivation of Planctomycetes and their phenomic and genomic characterization uncovers novel biology.</title>
        <authorList>
            <person name="Wiegand S."/>
            <person name="Jogler M."/>
            <person name="Boedeker C."/>
            <person name="Pinto D."/>
            <person name="Vollmers J."/>
            <person name="Rivas-Marin E."/>
            <person name="Kohn T."/>
            <person name="Peeters S.H."/>
            <person name="Heuer A."/>
            <person name="Rast P."/>
            <person name="Oberbeckmann S."/>
            <person name="Bunk B."/>
            <person name="Jeske O."/>
            <person name="Meyerdierks A."/>
            <person name="Storesund J.E."/>
            <person name="Kallscheuer N."/>
            <person name="Luecker S."/>
            <person name="Lage O.M."/>
            <person name="Pohl T."/>
            <person name="Merkel B.J."/>
            <person name="Hornburger P."/>
            <person name="Mueller R.-W."/>
            <person name="Bruemmer F."/>
            <person name="Labrenz M."/>
            <person name="Spormann A.M."/>
            <person name="Op Den Camp H."/>
            <person name="Overmann J."/>
            <person name="Amann R."/>
            <person name="Jetten M.S.M."/>
            <person name="Mascher T."/>
            <person name="Medema M.H."/>
            <person name="Devos D.P."/>
            <person name="Kaster A.-K."/>
            <person name="Ovreas L."/>
            <person name="Rohde M."/>
            <person name="Galperin M.Y."/>
            <person name="Jogler C."/>
        </authorList>
    </citation>
    <scope>NUCLEOTIDE SEQUENCE [LARGE SCALE GENOMIC DNA]</scope>
    <source>
        <strain evidence="1 2">Poly41</strain>
    </source>
</reference>
<dbReference type="AlphaFoldDB" id="A0A5C6DWI1"/>
<dbReference type="InterPro" id="IPR008930">
    <property type="entry name" value="Terpenoid_cyclase/PrenylTrfase"/>
</dbReference>
<keyword evidence="2" id="KW-1185">Reference proteome</keyword>
<dbReference type="SUPFAM" id="SSF48239">
    <property type="entry name" value="Terpenoid cyclases/Protein prenyltransferases"/>
    <property type="match status" value="1"/>
</dbReference>
<evidence type="ECO:0008006" key="3">
    <source>
        <dbReference type="Google" id="ProtNLM"/>
    </source>
</evidence>
<sequence length="318" mass="35641">MDVTLADWIDQQQKRLNAQPIIGYARGEPAAAEPVAFAAISASAYGLKEAAIEACRCLIQAQNRHGAVSVNLHDQGPFWATSLAAIAWRTFEQKWPDAANESAKWRYRDAYRRAIDFLTGFGGEKIEPNDTFGHDSQLVGWPWVQGTHSWLEPTAMALLAMRHCGYADHPRAIEAAELLIDRQLPDGGANYGNTFVLGQELRPHLLPSAMCVVAFHRVTPRPEPIKATIRYLQNELNRPMAAISLSWVMHALVSAAWDEEDRSEIEFEWPLRSAINRLRLIEENPHRQNLLLLAAKTRESPLLNVEPHRIAPAESGVH</sequence>
<dbReference type="EMBL" id="SJPV01000002">
    <property type="protein sequence ID" value="TWU41090.1"/>
    <property type="molecule type" value="Genomic_DNA"/>
</dbReference>
<proteinExistence type="predicted"/>
<organism evidence="1 2">
    <name type="scientific">Novipirellula artificiosorum</name>
    <dbReference type="NCBI Taxonomy" id="2528016"/>
    <lineage>
        <taxon>Bacteria</taxon>
        <taxon>Pseudomonadati</taxon>
        <taxon>Planctomycetota</taxon>
        <taxon>Planctomycetia</taxon>
        <taxon>Pirellulales</taxon>
        <taxon>Pirellulaceae</taxon>
        <taxon>Novipirellula</taxon>
    </lineage>
</organism>
<evidence type="ECO:0000313" key="2">
    <source>
        <dbReference type="Proteomes" id="UP000319143"/>
    </source>
</evidence>
<evidence type="ECO:0000313" key="1">
    <source>
        <dbReference type="EMBL" id="TWU41090.1"/>
    </source>
</evidence>
<dbReference type="Gene3D" id="1.50.10.20">
    <property type="match status" value="1"/>
</dbReference>